<reference evidence="3 4" key="1">
    <citation type="submission" date="2024-06" db="EMBL/GenBank/DDBJ databases">
        <authorList>
            <person name="Chen R.Y."/>
        </authorList>
    </citation>
    <scope>NUCLEOTIDE SEQUENCE [LARGE SCALE GENOMIC DNA]</scope>
    <source>
        <strain evidence="3 4">D2</strain>
    </source>
</reference>
<keyword evidence="4" id="KW-1185">Reference proteome</keyword>
<feature type="chain" id="PRO_5045453634" evidence="1">
    <location>
        <begin position="29"/>
        <end position="381"/>
    </location>
</feature>
<comment type="caution">
    <text evidence="3">The sequence shown here is derived from an EMBL/GenBank/DDBJ whole genome shotgun (WGS) entry which is preliminary data.</text>
</comment>
<dbReference type="GO" id="GO:0016829">
    <property type="term" value="F:lyase activity"/>
    <property type="evidence" value="ECO:0007669"/>
    <property type="project" value="UniProtKB-KW"/>
</dbReference>
<dbReference type="EMBL" id="JBELOE010000281">
    <property type="protein sequence ID" value="MER2494059.1"/>
    <property type="molecule type" value="Genomic_DNA"/>
</dbReference>
<dbReference type="Gene3D" id="2.60.120.200">
    <property type="match status" value="1"/>
</dbReference>
<evidence type="ECO:0000313" key="4">
    <source>
        <dbReference type="Proteomes" id="UP001467690"/>
    </source>
</evidence>
<keyword evidence="1" id="KW-0732">Signal</keyword>
<evidence type="ECO:0000256" key="1">
    <source>
        <dbReference type="SAM" id="SignalP"/>
    </source>
</evidence>
<evidence type="ECO:0000259" key="2">
    <source>
        <dbReference type="Pfam" id="PF08787"/>
    </source>
</evidence>
<proteinExistence type="predicted"/>
<feature type="signal peptide" evidence="1">
    <location>
        <begin position="1"/>
        <end position="28"/>
    </location>
</feature>
<feature type="domain" description="Alginate lyase 2" evidence="2">
    <location>
        <begin position="58"/>
        <end position="374"/>
    </location>
</feature>
<evidence type="ECO:0000313" key="3">
    <source>
        <dbReference type="EMBL" id="MER2494059.1"/>
    </source>
</evidence>
<accession>A0ABV1RM85</accession>
<keyword evidence="3" id="KW-0456">Lyase</keyword>
<dbReference type="Proteomes" id="UP001467690">
    <property type="component" value="Unassembled WGS sequence"/>
</dbReference>
<dbReference type="InterPro" id="IPR014895">
    <property type="entry name" value="Alginate_lyase_2"/>
</dbReference>
<dbReference type="SUPFAM" id="SSF49899">
    <property type="entry name" value="Concanavalin A-like lectins/glucanases"/>
    <property type="match status" value="1"/>
</dbReference>
<dbReference type="Pfam" id="PF08787">
    <property type="entry name" value="Alginate_lyase2"/>
    <property type="match status" value="1"/>
</dbReference>
<name>A0ABV1RM85_9ALTE</name>
<protein>
    <submittedName>
        <fullName evidence="3">Polysaccharide lyase family 7 protein</fullName>
    </submittedName>
</protein>
<dbReference type="PROSITE" id="PS51257">
    <property type="entry name" value="PROKAR_LIPOPROTEIN"/>
    <property type="match status" value="1"/>
</dbReference>
<gene>
    <name evidence="3" type="ORF">ABS311_19465</name>
</gene>
<organism evidence="3 4">
    <name type="scientific">Catenovulum sediminis</name>
    <dbReference type="NCBI Taxonomy" id="1740262"/>
    <lineage>
        <taxon>Bacteria</taxon>
        <taxon>Pseudomonadati</taxon>
        <taxon>Pseudomonadota</taxon>
        <taxon>Gammaproteobacteria</taxon>
        <taxon>Alteromonadales</taxon>
        <taxon>Alteromonadaceae</taxon>
        <taxon>Catenovulum</taxon>
    </lineage>
</organism>
<dbReference type="InterPro" id="IPR013320">
    <property type="entry name" value="ConA-like_dom_sf"/>
</dbReference>
<dbReference type="RefSeq" id="WP_350403087.1">
    <property type="nucleotide sequence ID" value="NZ_JBELOE010000281.1"/>
</dbReference>
<sequence>MITLKQTRLACMATVTGLVSLTACTSHTAEPTNTALSASTTSANSKTSSAHKTPGQVFDLSKWNLTIPLDLDQSGNADTISAKDLASYQIANYFYLDDNQHMVFASPNKAITTPNSTNTRSELRQVFDEDTDDKVGERNPKSYFALASHPQAEQFASVGARMEASLKVNHVSLNAKYADKPPAYSVVVGQIHAGKLDEIKEEGSGFGWGNEPLKIYYKKFPHHATGSVFWNYERNLVKDDPNRIDIDYPVWGHGWESDEDPGAKGIALGEEFSYIVNVYGDTMYLEFSSENHPTVKHKINLANNQDANGDIDQYDHPQGYLKDWLFFKAGAYNQCSTKDAPSFRYPACPGTGDWQTDKADGNYTSVTFSHLQLSAPKAMTE</sequence>